<dbReference type="AlphaFoldDB" id="A0A1G9WU03"/>
<sequence>MAFRNVMALLYFSGMGNNDDPWYNKKKAIKEGEHLEAKPCVNSLTVRNSHVLPPDTNSHGTLFGGRLMAYIDDVGAIAAARHARMPVVTASIDSVDFLTPVKEGNTICLEAYVTWTHRTSMEVFVKAVTENLLTGDREVCTTAFLTMVAIDDDGKPTEVPPVYPESKEEKWLHEGASSRAEYRNNRRKDSKELANKFGADFPWDPTTNQKA</sequence>
<organism evidence="6 7">
    <name type="scientific">Tenuibacillus multivorans</name>
    <dbReference type="NCBI Taxonomy" id="237069"/>
    <lineage>
        <taxon>Bacteria</taxon>
        <taxon>Bacillati</taxon>
        <taxon>Bacillota</taxon>
        <taxon>Bacilli</taxon>
        <taxon>Bacillales</taxon>
        <taxon>Bacillaceae</taxon>
        <taxon>Tenuibacillus</taxon>
    </lineage>
</organism>
<dbReference type="STRING" id="237069.SAMN05216498_0892"/>
<dbReference type="PANTHER" id="PTHR11049:SF24">
    <property type="entry name" value="CYTOSOLIC ACYL COENZYME A THIOESTER HYDROLASE"/>
    <property type="match status" value="1"/>
</dbReference>
<dbReference type="PROSITE" id="PS51770">
    <property type="entry name" value="HOTDOG_ACOT"/>
    <property type="match status" value="1"/>
</dbReference>
<evidence type="ECO:0000256" key="1">
    <source>
        <dbReference type="ARBA" id="ARBA00010458"/>
    </source>
</evidence>
<feature type="compositionally biased region" description="Basic and acidic residues" evidence="4">
    <location>
        <begin position="180"/>
        <end position="194"/>
    </location>
</feature>
<dbReference type="CDD" id="cd03442">
    <property type="entry name" value="BFIT_BACH"/>
    <property type="match status" value="1"/>
</dbReference>
<keyword evidence="2 3" id="KW-0378">Hydrolase</keyword>
<dbReference type="Pfam" id="PF03061">
    <property type="entry name" value="4HBT"/>
    <property type="match status" value="1"/>
</dbReference>
<dbReference type="GO" id="GO:0052816">
    <property type="term" value="F:long-chain fatty acyl-CoA hydrolase activity"/>
    <property type="evidence" value="ECO:0007669"/>
    <property type="project" value="TreeGrafter"/>
</dbReference>
<evidence type="ECO:0000256" key="3">
    <source>
        <dbReference type="PROSITE-ProRule" id="PRU01106"/>
    </source>
</evidence>
<dbReference type="PANTHER" id="PTHR11049">
    <property type="entry name" value="ACYL COENZYME A THIOESTER HYDROLASE"/>
    <property type="match status" value="1"/>
</dbReference>
<dbReference type="InterPro" id="IPR033120">
    <property type="entry name" value="HOTDOG_ACOT"/>
</dbReference>
<evidence type="ECO:0000313" key="7">
    <source>
        <dbReference type="Proteomes" id="UP000199334"/>
    </source>
</evidence>
<dbReference type="InterPro" id="IPR040170">
    <property type="entry name" value="Cytosol_ACT"/>
</dbReference>
<evidence type="ECO:0000256" key="4">
    <source>
        <dbReference type="SAM" id="MobiDB-lite"/>
    </source>
</evidence>
<evidence type="ECO:0000313" key="6">
    <source>
        <dbReference type="EMBL" id="SDM87990.1"/>
    </source>
</evidence>
<evidence type="ECO:0000256" key="2">
    <source>
        <dbReference type="ARBA" id="ARBA00022801"/>
    </source>
</evidence>
<dbReference type="GO" id="GO:0009062">
    <property type="term" value="P:fatty acid catabolic process"/>
    <property type="evidence" value="ECO:0007669"/>
    <property type="project" value="TreeGrafter"/>
</dbReference>
<dbReference type="InterPro" id="IPR029069">
    <property type="entry name" value="HotDog_dom_sf"/>
</dbReference>
<comment type="similarity">
    <text evidence="1">Belongs to the acyl coenzyme A hydrolase family.</text>
</comment>
<dbReference type="Gene3D" id="3.10.129.10">
    <property type="entry name" value="Hotdog Thioesterase"/>
    <property type="match status" value="1"/>
</dbReference>
<proteinExistence type="inferred from homology"/>
<feature type="region of interest" description="Disordered" evidence="4">
    <location>
        <begin position="155"/>
        <end position="211"/>
    </location>
</feature>
<name>A0A1G9WU03_9BACI</name>
<reference evidence="6 7" key="1">
    <citation type="submission" date="2016-10" db="EMBL/GenBank/DDBJ databases">
        <authorList>
            <person name="de Groot N.N."/>
        </authorList>
    </citation>
    <scope>NUCLEOTIDE SEQUENCE [LARGE SCALE GENOMIC DNA]</scope>
    <source>
        <strain evidence="6 7">CGMCC 1.3442</strain>
    </source>
</reference>
<dbReference type="EMBL" id="FNIG01000001">
    <property type="protein sequence ID" value="SDM87990.1"/>
    <property type="molecule type" value="Genomic_DNA"/>
</dbReference>
<gene>
    <name evidence="6" type="ORF">SAMN05216498_0892</name>
</gene>
<protein>
    <submittedName>
        <fullName evidence="6">Acyl-CoA hydrolase</fullName>
    </submittedName>
</protein>
<evidence type="ECO:0000259" key="5">
    <source>
        <dbReference type="PROSITE" id="PS51770"/>
    </source>
</evidence>
<accession>A0A1G9WU03</accession>
<feature type="domain" description="HotDog ACOT-type" evidence="5">
    <location>
        <begin position="41"/>
        <end position="153"/>
    </location>
</feature>
<dbReference type="GO" id="GO:0006637">
    <property type="term" value="P:acyl-CoA metabolic process"/>
    <property type="evidence" value="ECO:0007669"/>
    <property type="project" value="TreeGrafter"/>
</dbReference>
<dbReference type="SUPFAM" id="SSF54637">
    <property type="entry name" value="Thioesterase/thiol ester dehydrase-isomerase"/>
    <property type="match status" value="1"/>
</dbReference>
<dbReference type="Proteomes" id="UP000199334">
    <property type="component" value="Unassembled WGS sequence"/>
</dbReference>
<dbReference type="GO" id="GO:0005829">
    <property type="term" value="C:cytosol"/>
    <property type="evidence" value="ECO:0007669"/>
    <property type="project" value="TreeGrafter"/>
</dbReference>
<dbReference type="InterPro" id="IPR006683">
    <property type="entry name" value="Thioestr_dom"/>
</dbReference>
<keyword evidence="7" id="KW-1185">Reference proteome</keyword>